<gene>
    <name evidence="1" type="ORF">HPB50_009710</name>
</gene>
<sequence length="385" mass="41184">MKEMQCHDWLTDFLERRGFAVTRNYLLDTAFKAEFCPPCGAEGGPCIALLCEYDALPDIGHACGHNLIAEASVGAALAVKEAMETVGNIHGKLVVLGTPAEESLCGKEVLIQKGALQGSTQRSCATHLQWISWRPPSQRCNRGKAAHAGASPWEGLNALDAAVASYVNVGLLRQQMKTTARVTVRKARYLGKSVAGVITEGGGSPNVIPEEAEMSYNVRAPSTAELAELTRRVEACFHAAAEATGCTAHIDTPALYMHMIHNSAMARTYRKHSHALGVTFLDDVGNNLALSGASTDCGNVSHRVPTIHPVFAIGSAQGPANHTRGFADVANAAESQPPTLRAAKALALTVLDLLMDAELMREVQREFVALQLPSNEKIASHNIFE</sequence>
<dbReference type="EMBL" id="CM023487">
    <property type="protein sequence ID" value="KAH6925750.1"/>
    <property type="molecule type" value="Genomic_DNA"/>
</dbReference>
<dbReference type="Proteomes" id="UP000821845">
    <property type="component" value="Chromosome 7"/>
</dbReference>
<protein>
    <submittedName>
        <fullName evidence="1">Uncharacterized protein</fullName>
    </submittedName>
</protein>
<reference evidence="1" key="1">
    <citation type="submission" date="2020-05" db="EMBL/GenBank/DDBJ databases">
        <title>Large-scale comparative analyses of tick genomes elucidate their genetic diversity and vector capacities.</title>
        <authorList>
            <person name="Jia N."/>
            <person name="Wang J."/>
            <person name="Shi W."/>
            <person name="Du L."/>
            <person name="Sun Y."/>
            <person name="Zhan W."/>
            <person name="Jiang J."/>
            <person name="Wang Q."/>
            <person name="Zhang B."/>
            <person name="Ji P."/>
            <person name="Sakyi L.B."/>
            <person name="Cui X."/>
            <person name="Yuan T."/>
            <person name="Jiang B."/>
            <person name="Yang W."/>
            <person name="Lam T.T.-Y."/>
            <person name="Chang Q."/>
            <person name="Ding S."/>
            <person name="Wang X."/>
            <person name="Zhu J."/>
            <person name="Ruan X."/>
            <person name="Zhao L."/>
            <person name="Wei J."/>
            <person name="Que T."/>
            <person name="Du C."/>
            <person name="Cheng J."/>
            <person name="Dai P."/>
            <person name="Han X."/>
            <person name="Huang E."/>
            <person name="Gao Y."/>
            <person name="Liu J."/>
            <person name="Shao H."/>
            <person name="Ye R."/>
            <person name="Li L."/>
            <person name="Wei W."/>
            <person name="Wang X."/>
            <person name="Wang C."/>
            <person name="Yang T."/>
            <person name="Huo Q."/>
            <person name="Li W."/>
            <person name="Guo W."/>
            <person name="Chen H."/>
            <person name="Zhou L."/>
            <person name="Ni X."/>
            <person name="Tian J."/>
            <person name="Zhou Y."/>
            <person name="Sheng Y."/>
            <person name="Liu T."/>
            <person name="Pan Y."/>
            <person name="Xia L."/>
            <person name="Li J."/>
            <person name="Zhao F."/>
            <person name="Cao W."/>
        </authorList>
    </citation>
    <scope>NUCLEOTIDE SEQUENCE</scope>
    <source>
        <strain evidence="1">Hyas-2018</strain>
    </source>
</reference>
<organism evidence="1 2">
    <name type="scientific">Hyalomma asiaticum</name>
    <name type="common">Tick</name>
    <dbReference type="NCBI Taxonomy" id="266040"/>
    <lineage>
        <taxon>Eukaryota</taxon>
        <taxon>Metazoa</taxon>
        <taxon>Ecdysozoa</taxon>
        <taxon>Arthropoda</taxon>
        <taxon>Chelicerata</taxon>
        <taxon>Arachnida</taxon>
        <taxon>Acari</taxon>
        <taxon>Parasitiformes</taxon>
        <taxon>Ixodida</taxon>
        <taxon>Ixodoidea</taxon>
        <taxon>Ixodidae</taxon>
        <taxon>Hyalomminae</taxon>
        <taxon>Hyalomma</taxon>
    </lineage>
</organism>
<evidence type="ECO:0000313" key="2">
    <source>
        <dbReference type="Proteomes" id="UP000821845"/>
    </source>
</evidence>
<evidence type="ECO:0000313" key="1">
    <source>
        <dbReference type="EMBL" id="KAH6925750.1"/>
    </source>
</evidence>
<keyword evidence="2" id="KW-1185">Reference proteome</keyword>
<accession>A0ACB7RTB6</accession>
<name>A0ACB7RTB6_HYAAI</name>
<proteinExistence type="predicted"/>
<comment type="caution">
    <text evidence="1">The sequence shown here is derived from an EMBL/GenBank/DDBJ whole genome shotgun (WGS) entry which is preliminary data.</text>
</comment>